<protein>
    <submittedName>
        <fullName evidence="1">PIN domain-like protein</fullName>
    </submittedName>
</protein>
<evidence type="ECO:0000313" key="1">
    <source>
        <dbReference type="EMBL" id="KAF9653554.1"/>
    </source>
</evidence>
<name>A0ACB6ZVD4_THEGA</name>
<keyword evidence="2" id="KW-1185">Reference proteome</keyword>
<accession>A0ACB6ZVD4</accession>
<reference evidence="1" key="1">
    <citation type="submission" date="2019-10" db="EMBL/GenBank/DDBJ databases">
        <authorList>
            <consortium name="DOE Joint Genome Institute"/>
            <person name="Kuo A."/>
            <person name="Miyauchi S."/>
            <person name="Kiss E."/>
            <person name="Drula E."/>
            <person name="Kohler A."/>
            <person name="Sanchez-Garcia M."/>
            <person name="Andreopoulos B."/>
            <person name="Barry K.W."/>
            <person name="Bonito G."/>
            <person name="Buee M."/>
            <person name="Carver A."/>
            <person name="Chen C."/>
            <person name="Cichocki N."/>
            <person name="Clum A."/>
            <person name="Culley D."/>
            <person name="Crous P.W."/>
            <person name="Fauchery L."/>
            <person name="Girlanda M."/>
            <person name="Hayes R."/>
            <person name="Keri Z."/>
            <person name="Labutti K."/>
            <person name="Lipzen A."/>
            <person name="Lombard V."/>
            <person name="Magnuson J."/>
            <person name="Maillard F."/>
            <person name="Morin E."/>
            <person name="Murat C."/>
            <person name="Nolan M."/>
            <person name="Ohm R."/>
            <person name="Pangilinan J."/>
            <person name="Pereira M."/>
            <person name="Perotto S."/>
            <person name="Peter M."/>
            <person name="Riley R."/>
            <person name="Sitrit Y."/>
            <person name="Stielow B."/>
            <person name="Szollosi G."/>
            <person name="Zifcakova L."/>
            <person name="Stursova M."/>
            <person name="Spatafora J.W."/>
            <person name="Tedersoo L."/>
            <person name="Vaario L.-M."/>
            <person name="Yamada A."/>
            <person name="Yan M."/>
            <person name="Wang P."/>
            <person name="Xu J."/>
            <person name="Bruns T."/>
            <person name="Baldrian P."/>
            <person name="Vilgalys R."/>
            <person name="Henrissat B."/>
            <person name="Grigoriev I.V."/>
            <person name="Hibbett D."/>
            <person name="Nagy L.G."/>
            <person name="Martin F.M."/>
        </authorList>
    </citation>
    <scope>NUCLEOTIDE SEQUENCE</scope>
    <source>
        <strain evidence="1">P2</strain>
    </source>
</reference>
<dbReference type="EMBL" id="MU117963">
    <property type="protein sequence ID" value="KAF9653554.1"/>
    <property type="molecule type" value="Genomic_DNA"/>
</dbReference>
<proteinExistence type="predicted"/>
<dbReference type="Proteomes" id="UP000886501">
    <property type="component" value="Unassembled WGS sequence"/>
</dbReference>
<gene>
    <name evidence="1" type="ORF">BDM02DRAFT_3134970</name>
</gene>
<evidence type="ECO:0000313" key="2">
    <source>
        <dbReference type="Proteomes" id="UP000886501"/>
    </source>
</evidence>
<organism evidence="1 2">
    <name type="scientific">Thelephora ganbajun</name>
    <name type="common">Ganba fungus</name>
    <dbReference type="NCBI Taxonomy" id="370292"/>
    <lineage>
        <taxon>Eukaryota</taxon>
        <taxon>Fungi</taxon>
        <taxon>Dikarya</taxon>
        <taxon>Basidiomycota</taxon>
        <taxon>Agaricomycotina</taxon>
        <taxon>Agaricomycetes</taxon>
        <taxon>Thelephorales</taxon>
        <taxon>Thelephoraceae</taxon>
        <taxon>Thelephora</taxon>
    </lineage>
</organism>
<comment type="caution">
    <text evidence="1">The sequence shown here is derived from an EMBL/GenBank/DDBJ whole genome shotgun (WGS) entry which is preliminary data.</text>
</comment>
<reference evidence="1" key="2">
    <citation type="journal article" date="2020" name="Nat. Commun.">
        <title>Large-scale genome sequencing of mycorrhizal fungi provides insights into the early evolution of symbiotic traits.</title>
        <authorList>
            <person name="Miyauchi S."/>
            <person name="Kiss E."/>
            <person name="Kuo A."/>
            <person name="Drula E."/>
            <person name="Kohler A."/>
            <person name="Sanchez-Garcia M."/>
            <person name="Morin E."/>
            <person name="Andreopoulos B."/>
            <person name="Barry K.W."/>
            <person name="Bonito G."/>
            <person name="Buee M."/>
            <person name="Carver A."/>
            <person name="Chen C."/>
            <person name="Cichocki N."/>
            <person name="Clum A."/>
            <person name="Culley D."/>
            <person name="Crous P.W."/>
            <person name="Fauchery L."/>
            <person name="Girlanda M."/>
            <person name="Hayes R.D."/>
            <person name="Keri Z."/>
            <person name="LaButti K."/>
            <person name="Lipzen A."/>
            <person name="Lombard V."/>
            <person name="Magnuson J."/>
            <person name="Maillard F."/>
            <person name="Murat C."/>
            <person name="Nolan M."/>
            <person name="Ohm R.A."/>
            <person name="Pangilinan J."/>
            <person name="Pereira M.F."/>
            <person name="Perotto S."/>
            <person name="Peter M."/>
            <person name="Pfister S."/>
            <person name="Riley R."/>
            <person name="Sitrit Y."/>
            <person name="Stielow J.B."/>
            <person name="Szollosi G."/>
            <person name="Zifcakova L."/>
            <person name="Stursova M."/>
            <person name="Spatafora J.W."/>
            <person name="Tedersoo L."/>
            <person name="Vaario L.M."/>
            <person name="Yamada A."/>
            <person name="Yan M."/>
            <person name="Wang P."/>
            <person name="Xu J."/>
            <person name="Bruns T."/>
            <person name="Baldrian P."/>
            <person name="Vilgalys R."/>
            <person name="Dunand C."/>
            <person name="Henrissat B."/>
            <person name="Grigoriev I.V."/>
            <person name="Hibbett D."/>
            <person name="Nagy L.G."/>
            <person name="Martin F.M."/>
        </authorList>
    </citation>
    <scope>NUCLEOTIDE SEQUENCE</scope>
    <source>
        <strain evidence="1">P2</strain>
    </source>
</reference>
<sequence length="535" mass="60276">MGVLGLVPFLRKKSPHVLKSVPSRFKELQGKVVVFDATLITQRFHFAPTPHEYRHILGWYRLIQELHENNVRAICVFDGKERNAAKQREATRRREQRRMTYARGAIETERLSRLTRLRPLITSYESLPEREKVEVASSLQNVTKDFPVDQHRTDEMTFEPEANRPNAQSTPNVPPQFIARDDSVDPVLDGVTSDLGSLNIASKTANSESPPTQTMADQVEGSLTHDSSRVSSMLAALYSSFLASVQKMGVLLSPRTVLPRPEEQDDETKVTQELSQAQRRLVMKEEWMWKRLSEVTSEEGTEGDVSSLARELEDKSARILTSYERRNNPPTSEVYNQCRIILQAMGVPCTNAKGGVEGEALAAAIVRDGLADFVASEDTDVLVYGVPLLRNVTSGTEPLTLIEGHEVRDALDMDSSQFLDFALLLGTDFTDRIRNVGPIRALKFILCYGSIEKIIEGEPKYAPKITTADYLEQIRVARAVFQFRPTVPAPERLKVRQPNDSLVLKVLQRFKLQRFAEKDADFSSLLGINYFSDQP</sequence>